<dbReference type="Gene3D" id="3.40.50.150">
    <property type="entry name" value="Vaccinia Virus protein VP39"/>
    <property type="match status" value="1"/>
</dbReference>
<feature type="domain" description="N6 adenine-specific DNA methyltransferase N-terminal" evidence="10">
    <location>
        <begin position="27"/>
        <end position="166"/>
    </location>
</feature>
<dbReference type="InterPro" id="IPR051537">
    <property type="entry name" value="DNA_Adenine_Mtase"/>
</dbReference>
<evidence type="ECO:0000256" key="3">
    <source>
        <dbReference type="ARBA" id="ARBA00022603"/>
    </source>
</evidence>
<evidence type="ECO:0000256" key="4">
    <source>
        <dbReference type="ARBA" id="ARBA00022679"/>
    </source>
</evidence>
<dbReference type="Pfam" id="PF12161">
    <property type="entry name" value="HsdM_N"/>
    <property type="match status" value="1"/>
</dbReference>
<dbReference type="GO" id="GO:0008168">
    <property type="term" value="F:methyltransferase activity"/>
    <property type="evidence" value="ECO:0007669"/>
    <property type="project" value="UniProtKB-KW"/>
</dbReference>
<evidence type="ECO:0000256" key="5">
    <source>
        <dbReference type="ARBA" id="ARBA00022691"/>
    </source>
</evidence>
<feature type="coiled-coil region" evidence="8">
    <location>
        <begin position="601"/>
        <end position="635"/>
    </location>
</feature>
<evidence type="ECO:0000313" key="12">
    <source>
        <dbReference type="Proteomes" id="UP001564408"/>
    </source>
</evidence>
<keyword evidence="5" id="KW-0949">S-adenosyl-L-methionine</keyword>
<dbReference type="InterPro" id="IPR022749">
    <property type="entry name" value="D12N6_MeTrfase_N"/>
</dbReference>
<evidence type="ECO:0000256" key="2">
    <source>
        <dbReference type="ARBA" id="ARBA00011900"/>
    </source>
</evidence>
<dbReference type="EC" id="2.1.1.72" evidence="2"/>
<dbReference type="Proteomes" id="UP001564408">
    <property type="component" value="Unassembled WGS sequence"/>
</dbReference>
<dbReference type="InterPro" id="IPR002052">
    <property type="entry name" value="DNA_methylase_N6_adenine_CS"/>
</dbReference>
<dbReference type="PROSITE" id="PS00092">
    <property type="entry name" value="N6_MTASE"/>
    <property type="match status" value="1"/>
</dbReference>
<keyword evidence="4" id="KW-0808">Transferase</keyword>
<dbReference type="InterPro" id="IPR003356">
    <property type="entry name" value="DNA_methylase_A-5"/>
</dbReference>
<dbReference type="GO" id="GO:0032259">
    <property type="term" value="P:methylation"/>
    <property type="evidence" value="ECO:0007669"/>
    <property type="project" value="UniProtKB-KW"/>
</dbReference>
<name>A0ABV4BCH3_9GAMM</name>
<feature type="domain" description="DNA methylase adenine-specific" evidence="9">
    <location>
        <begin position="177"/>
        <end position="480"/>
    </location>
</feature>
<evidence type="ECO:0000256" key="8">
    <source>
        <dbReference type="SAM" id="Coils"/>
    </source>
</evidence>
<evidence type="ECO:0000313" key="11">
    <source>
        <dbReference type="EMBL" id="MEY6431689.1"/>
    </source>
</evidence>
<evidence type="ECO:0000259" key="10">
    <source>
        <dbReference type="Pfam" id="PF12161"/>
    </source>
</evidence>
<dbReference type="PANTHER" id="PTHR42933:SF3">
    <property type="entry name" value="TYPE I RESTRICTION ENZYME MJAVIII METHYLASE SUBUNIT"/>
    <property type="match status" value="1"/>
</dbReference>
<dbReference type="PANTHER" id="PTHR42933">
    <property type="entry name" value="SLR6095 PROTEIN"/>
    <property type="match status" value="1"/>
</dbReference>
<comment type="similarity">
    <text evidence="1">Belongs to the N(4)/N(6)-methyltransferase family.</text>
</comment>
<dbReference type="EMBL" id="JBDKXB010000004">
    <property type="protein sequence ID" value="MEY6431689.1"/>
    <property type="molecule type" value="Genomic_DNA"/>
</dbReference>
<evidence type="ECO:0000256" key="1">
    <source>
        <dbReference type="ARBA" id="ARBA00006594"/>
    </source>
</evidence>
<dbReference type="SUPFAM" id="SSF53335">
    <property type="entry name" value="S-adenosyl-L-methionine-dependent methyltransferases"/>
    <property type="match status" value="1"/>
</dbReference>
<accession>A0ABV4BCH3</accession>
<keyword evidence="6" id="KW-0680">Restriction system</keyword>
<evidence type="ECO:0000259" key="9">
    <source>
        <dbReference type="Pfam" id="PF02384"/>
    </source>
</evidence>
<evidence type="ECO:0000256" key="6">
    <source>
        <dbReference type="ARBA" id="ARBA00022747"/>
    </source>
</evidence>
<comment type="catalytic activity">
    <reaction evidence="7">
        <text>a 2'-deoxyadenosine in DNA + S-adenosyl-L-methionine = an N(6)-methyl-2'-deoxyadenosine in DNA + S-adenosyl-L-homocysteine + H(+)</text>
        <dbReference type="Rhea" id="RHEA:15197"/>
        <dbReference type="Rhea" id="RHEA-COMP:12418"/>
        <dbReference type="Rhea" id="RHEA-COMP:12419"/>
        <dbReference type="ChEBI" id="CHEBI:15378"/>
        <dbReference type="ChEBI" id="CHEBI:57856"/>
        <dbReference type="ChEBI" id="CHEBI:59789"/>
        <dbReference type="ChEBI" id="CHEBI:90615"/>
        <dbReference type="ChEBI" id="CHEBI:90616"/>
        <dbReference type="EC" id="2.1.1.72"/>
    </reaction>
</comment>
<proteinExistence type="inferred from homology"/>
<dbReference type="InterPro" id="IPR038333">
    <property type="entry name" value="T1MK-like_N_sf"/>
</dbReference>
<dbReference type="RefSeq" id="WP_369666072.1">
    <property type="nucleotide sequence ID" value="NZ_JBDKXB010000004.1"/>
</dbReference>
<sequence>MKLDELLDKLQSPIVVRPTRRMTQGELENYLDKAADILRGNADHSEFRGYVFALLFYKRINDCFEEEVRTHAARFRAAGIPADQALNLARDPANHHFIVPAAADWQTVARTAKGQLGQALNDAMLAIERANAHRQNNFDGILTGKIDFNKQDELPRDKLVNLINHIGSQTFDRAHVSDDLFGNAYEYLIRNFASKAGKSSGEFYTPAEVGFLMAEMLAPKPGMSICDWSSGSGGLLLQCIRYVKKHGGDLRQLFLHGQESNVATYNISRINMILHGVPAWEHRQGDSLRDPRHLTAANRLKPFDRIIVNPPFSLEDWGYDTVVSGDKFGRLSFGLPPASNGDWAWLQQIAKSLKDYDPATNEAGQGMVVMSQGVLFRGQPEQTEEEDGQNQKADAEYLIRRGFVEADLIECIVVLPSKLFYGNGVPACLLLLNKHKAAERQGKTLMIWASRHFQKANPQNLLRPSDLMRILVPWRAFGDLSAAKRLLDSHAAQLTREVEAHRDQRLADIEDAYGPVLAPLNDLKDEQSRIDALDLKVKAVNEAIAPDHPWFHPLVPLKAEVDRIQARIDAAGHGEKAAMKARLVQPKRALDEARKQLVAAIKERGKQVSRAVKELKKLKEERDAREQEIRLAAEREITHLIEATADLRRMLDDPDEARRYFAVVDRAEIEENEFNLNLPRYVDTFEPETVVTLDVAMTNLVNTSKFASETQRALQQILKKLVSTSVETN</sequence>
<keyword evidence="12" id="KW-1185">Reference proteome</keyword>
<gene>
    <name evidence="11" type="ORF">ABC977_04620</name>
</gene>
<comment type="caution">
    <text evidence="11">The sequence shown here is derived from an EMBL/GenBank/DDBJ whole genome shotgun (WGS) entry which is preliminary data.</text>
</comment>
<reference evidence="11 12" key="1">
    <citation type="submission" date="2024-05" db="EMBL/GenBank/DDBJ databases">
        <title>Genome Sequence and Characterization of the New Strain Purple Sulfur Bacterium of Genus Thioalkalicoccus.</title>
        <authorList>
            <person name="Bryantseva I.A."/>
            <person name="Kyndt J.A."/>
            <person name="Imhoff J.F."/>
        </authorList>
    </citation>
    <scope>NUCLEOTIDE SEQUENCE [LARGE SCALE GENOMIC DNA]</scope>
    <source>
        <strain evidence="11 12">Um2</strain>
    </source>
</reference>
<dbReference type="Gene3D" id="1.20.1260.30">
    <property type="match status" value="1"/>
</dbReference>
<protein>
    <recommendedName>
        <fullName evidence="2">site-specific DNA-methyltransferase (adenine-specific)</fullName>
        <ecNumber evidence="2">2.1.1.72</ecNumber>
    </recommendedName>
</protein>
<dbReference type="InterPro" id="IPR029063">
    <property type="entry name" value="SAM-dependent_MTases_sf"/>
</dbReference>
<keyword evidence="3 11" id="KW-0489">Methyltransferase</keyword>
<keyword evidence="8" id="KW-0175">Coiled coil</keyword>
<dbReference type="PRINTS" id="PR00507">
    <property type="entry name" value="N12N6MTFRASE"/>
</dbReference>
<organism evidence="11 12">
    <name type="scientific">Thioalkalicoccus limnaeus</name>
    <dbReference type="NCBI Taxonomy" id="120681"/>
    <lineage>
        <taxon>Bacteria</taxon>
        <taxon>Pseudomonadati</taxon>
        <taxon>Pseudomonadota</taxon>
        <taxon>Gammaproteobacteria</taxon>
        <taxon>Chromatiales</taxon>
        <taxon>Chromatiaceae</taxon>
        <taxon>Thioalkalicoccus</taxon>
    </lineage>
</organism>
<evidence type="ECO:0000256" key="7">
    <source>
        <dbReference type="ARBA" id="ARBA00047942"/>
    </source>
</evidence>
<dbReference type="Pfam" id="PF02384">
    <property type="entry name" value="N6_Mtase"/>
    <property type="match status" value="1"/>
</dbReference>